<dbReference type="InterPro" id="IPR050187">
    <property type="entry name" value="Lipid_Phosphate_FormReg"/>
</dbReference>
<dbReference type="GO" id="GO:0005524">
    <property type="term" value="F:ATP binding"/>
    <property type="evidence" value="ECO:0007669"/>
    <property type="project" value="UniProtKB-KW"/>
</dbReference>
<dbReference type="GO" id="GO:0046512">
    <property type="term" value="P:sphingosine biosynthetic process"/>
    <property type="evidence" value="ECO:0007669"/>
    <property type="project" value="TreeGrafter"/>
</dbReference>
<dbReference type="GO" id="GO:0016020">
    <property type="term" value="C:membrane"/>
    <property type="evidence" value="ECO:0007669"/>
    <property type="project" value="TreeGrafter"/>
</dbReference>
<organism evidence="6 7">
    <name type="scientific">Circinella minor</name>
    <dbReference type="NCBI Taxonomy" id="1195481"/>
    <lineage>
        <taxon>Eukaryota</taxon>
        <taxon>Fungi</taxon>
        <taxon>Fungi incertae sedis</taxon>
        <taxon>Mucoromycota</taxon>
        <taxon>Mucoromycotina</taxon>
        <taxon>Mucoromycetes</taxon>
        <taxon>Mucorales</taxon>
        <taxon>Lichtheimiaceae</taxon>
        <taxon>Circinella</taxon>
    </lineage>
</organism>
<dbReference type="InterPro" id="IPR016064">
    <property type="entry name" value="NAD/diacylglycerol_kinase_sf"/>
</dbReference>
<dbReference type="Gene3D" id="2.60.200.40">
    <property type="match status" value="1"/>
</dbReference>
<dbReference type="PANTHER" id="PTHR12358:SF31">
    <property type="entry name" value="ACYLGLYCEROL KINASE, MITOCHONDRIAL"/>
    <property type="match status" value="1"/>
</dbReference>
<feature type="domain" description="DAGKc" evidence="5">
    <location>
        <begin position="115"/>
        <end position="257"/>
    </location>
</feature>
<accession>A0A8H7S7E4</accession>
<dbReference type="Pfam" id="PF00781">
    <property type="entry name" value="DAGK_cat"/>
    <property type="match status" value="1"/>
</dbReference>
<dbReference type="OrthoDB" id="3853857at2759"/>
<dbReference type="InterPro" id="IPR045540">
    <property type="entry name" value="YegS/DAGK_C"/>
</dbReference>
<keyword evidence="4" id="KW-0067">ATP-binding</keyword>
<dbReference type="Pfam" id="PF19279">
    <property type="entry name" value="YegS_C"/>
    <property type="match status" value="1"/>
</dbReference>
<evidence type="ECO:0000313" key="7">
    <source>
        <dbReference type="Proteomes" id="UP000646827"/>
    </source>
</evidence>
<dbReference type="InterPro" id="IPR001206">
    <property type="entry name" value="Diacylglycerol_kinase_cat_dom"/>
</dbReference>
<protein>
    <recommendedName>
        <fullName evidence="5">DAGKc domain-containing protein</fullName>
    </recommendedName>
</protein>
<dbReference type="SUPFAM" id="SSF111331">
    <property type="entry name" value="NAD kinase/diacylglycerol kinase-like"/>
    <property type="match status" value="1"/>
</dbReference>
<reference evidence="6 7" key="1">
    <citation type="submission" date="2020-12" db="EMBL/GenBank/DDBJ databases">
        <title>Metabolic potential, ecology and presence of endohyphal bacteria is reflected in genomic diversity of Mucoromycotina.</title>
        <authorList>
            <person name="Muszewska A."/>
            <person name="Okrasinska A."/>
            <person name="Steczkiewicz K."/>
            <person name="Drgas O."/>
            <person name="Orlowska M."/>
            <person name="Perlinska-Lenart U."/>
            <person name="Aleksandrzak-Piekarczyk T."/>
            <person name="Szatraj K."/>
            <person name="Zielenkiewicz U."/>
            <person name="Pilsyk S."/>
            <person name="Malc E."/>
            <person name="Mieczkowski P."/>
            <person name="Kruszewska J.S."/>
            <person name="Biernat P."/>
            <person name="Pawlowska J."/>
        </authorList>
    </citation>
    <scope>NUCLEOTIDE SEQUENCE [LARGE SCALE GENOMIC DNA]</scope>
    <source>
        <strain evidence="6 7">CBS 142.35</strain>
    </source>
</reference>
<keyword evidence="1" id="KW-0808">Transferase</keyword>
<dbReference type="GO" id="GO:0005737">
    <property type="term" value="C:cytoplasm"/>
    <property type="evidence" value="ECO:0007669"/>
    <property type="project" value="TreeGrafter"/>
</dbReference>
<proteinExistence type="predicted"/>
<dbReference type="Gene3D" id="3.40.50.10330">
    <property type="entry name" value="Probable inorganic polyphosphate/atp-NAD kinase, domain 1"/>
    <property type="match status" value="1"/>
</dbReference>
<evidence type="ECO:0000256" key="3">
    <source>
        <dbReference type="ARBA" id="ARBA00022777"/>
    </source>
</evidence>
<dbReference type="InterPro" id="IPR017438">
    <property type="entry name" value="ATP-NAD_kinase_N"/>
</dbReference>
<evidence type="ECO:0000256" key="4">
    <source>
        <dbReference type="ARBA" id="ARBA00022840"/>
    </source>
</evidence>
<keyword evidence="7" id="KW-1185">Reference proteome</keyword>
<gene>
    <name evidence="6" type="ORF">INT45_000453</name>
</gene>
<dbReference type="AlphaFoldDB" id="A0A8H7S7E4"/>
<dbReference type="EMBL" id="JAEPRB010000073">
    <property type="protein sequence ID" value="KAG2222838.1"/>
    <property type="molecule type" value="Genomic_DNA"/>
</dbReference>
<dbReference type="SMART" id="SM00046">
    <property type="entry name" value="DAGKc"/>
    <property type="match status" value="1"/>
</dbReference>
<dbReference type="PROSITE" id="PS50146">
    <property type="entry name" value="DAGK"/>
    <property type="match status" value="1"/>
</dbReference>
<sequence>MLHSLKLANGPNTVQLAYDGIGLRIEGGLDVEQKSSKRSLSDLTIEPIAKVNVLSVQFDTDTHLLQIHALIPRQHAEPESPLDLCIFRTSVDQTKVGETQTFCQLVMGHIYEGISVGRRLKVLVNPFSGQGHAKKIFQEKVAPVFKSAQCKVDYQETEYQGHAIEIAKDLDIDAYDAIVTVSGDGIIHEVINGFSQRSDARTALKKVPLGVIPGGTGNALSICMLGEKLGFDPIHTARQVIKGKNISFDLCSVTFDDHRYMSFLSHNYGITSYADLATENMRWMGDARTIIGLLQQIFKGETYKMEAAVQIVEANKDKIKSNFPSDTQIVDSGKGPIQDTIPPLNEPVPDDWTIIKDDVSFFLTSKTPLLARGMLSHPCAEPNDGLLDLLLVRGNHGLFSKLDLFGKVETGHQIDSDAVEYYKVKAFRLKPIAKPGKKVYVAIDGEHAPAKTFQVEVHPGLGSVLSLYPNYITSRTWRPTNISGQSSSSSSLKQKLSAMKNKLTSTCAYILSILRNYFRNIRNLFSRTSTR</sequence>
<name>A0A8H7S7E4_9FUNG</name>
<evidence type="ECO:0000313" key="6">
    <source>
        <dbReference type="EMBL" id="KAG2222838.1"/>
    </source>
</evidence>
<evidence type="ECO:0000256" key="1">
    <source>
        <dbReference type="ARBA" id="ARBA00022679"/>
    </source>
</evidence>
<comment type="caution">
    <text evidence="6">The sequence shown here is derived from an EMBL/GenBank/DDBJ whole genome shotgun (WGS) entry which is preliminary data.</text>
</comment>
<dbReference type="PANTHER" id="PTHR12358">
    <property type="entry name" value="SPHINGOSINE KINASE"/>
    <property type="match status" value="1"/>
</dbReference>
<evidence type="ECO:0000259" key="5">
    <source>
        <dbReference type="PROSITE" id="PS50146"/>
    </source>
</evidence>
<dbReference type="GO" id="GO:0001727">
    <property type="term" value="F:lipid kinase activity"/>
    <property type="evidence" value="ECO:0007669"/>
    <property type="project" value="TreeGrafter"/>
</dbReference>
<dbReference type="Proteomes" id="UP000646827">
    <property type="component" value="Unassembled WGS sequence"/>
</dbReference>
<evidence type="ECO:0000256" key="2">
    <source>
        <dbReference type="ARBA" id="ARBA00022741"/>
    </source>
</evidence>
<keyword evidence="2" id="KW-0547">Nucleotide-binding</keyword>
<keyword evidence="3" id="KW-0418">Kinase</keyword>